<dbReference type="InterPro" id="IPR000084">
    <property type="entry name" value="PE-PGRS_N"/>
</dbReference>
<dbReference type="RefSeq" id="WP_158016726.1">
    <property type="nucleotide sequence ID" value="NZ_CBCSKE010000001.1"/>
</dbReference>
<name>A0A3S4FMP5_9MYCO</name>
<dbReference type="AlphaFoldDB" id="A0A3S4FMP5"/>
<dbReference type="KEGG" id="mbai:MB901379_02284"/>
<dbReference type="EMBL" id="LR130759">
    <property type="protein sequence ID" value="VDM88720.1"/>
    <property type="molecule type" value="Genomic_DNA"/>
</dbReference>
<dbReference type="OrthoDB" id="4711231at2"/>
<keyword evidence="3" id="KW-1185">Reference proteome</keyword>
<accession>A0A3S4FMP5</accession>
<sequence>MSFVNVVPDMVAAAAGNVESIGSALNAANAAAAVPTVEIMAPALDDVSAAITAVFGSHAQEFQALSVQASAFHEQFVNLMNAGAAAYSNAESSIQQGLLNAVNGPAQALLGHPLIDPGSAGPAAASVGGSLGGGVLELPGDPLPGIGIPISYPVSMDTPLGPVALTLNGTYSPVTGQATFDSGSLTVPAALKYGVGALGPFITTSAALQASGAAFANAVQTGDILGAAGAVIQAPGSALYGFLLGQTAISQAMPAPDGSGYTSAEISVPVGGLLAPTQVATLTLTPTSGAPTAIQLDGTQFGGLLTGLLDDFVPGF</sequence>
<dbReference type="Proteomes" id="UP000269998">
    <property type="component" value="Chromosome"/>
</dbReference>
<organism evidence="2 3">
    <name type="scientific">Mycobacterium basiliense</name>
    <dbReference type="NCBI Taxonomy" id="2094119"/>
    <lineage>
        <taxon>Bacteria</taxon>
        <taxon>Bacillati</taxon>
        <taxon>Actinomycetota</taxon>
        <taxon>Actinomycetes</taxon>
        <taxon>Mycobacteriales</taxon>
        <taxon>Mycobacteriaceae</taxon>
        <taxon>Mycobacterium</taxon>
    </lineage>
</organism>
<evidence type="ECO:0000259" key="1">
    <source>
        <dbReference type="Pfam" id="PF00934"/>
    </source>
</evidence>
<dbReference type="SUPFAM" id="SSF140459">
    <property type="entry name" value="PE/PPE dimer-like"/>
    <property type="match status" value="1"/>
</dbReference>
<dbReference type="Pfam" id="PF00934">
    <property type="entry name" value="PE"/>
    <property type="match status" value="1"/>
</dbReference>
<feature type="domain" description="PE" evidence="1">
    <location>
        <begin position="4"/>
        <end position="92"/>
    </location>
</feature>
<evidence type="ECO:0000313" key="2">
    <source>
        <dbReference type="EMBL" id="VDM88720.1"/>
    </source>
</evidence>
<dbReference type="Gene3D" id="1.10.287.850">
    <property type="entry name" value="HP0062-like domain"/>
    <property type="match status" value="1"/>
</dbReference>
<dbReference type="InterPro" id="IPR038332">
    <property type="entry name" value="PPE_sf"/>
</dbReference>
<reference evidence="3" key="1">
    <citation type="submission" date="2018-02" db="EMBL/GenBank/DDBJ databases">
        <authorList>
            <person name="Seth-Smith MB H."/>
            <person name="Seth-Smith H."/>
        </authorList>
    </citation>
    <scope>NUCLEOTIDE SEQUENCE [LARGE SCALE GENOMIC DNA]</scope>
</reference>
<evidence type="ECO:0000313" key="3">
    <source>
        <dbReference type="Proteomes" id="UP000269998"/>
    </source>
</evidence>
<proteinExistence type="predicted"/>
<protein>
    <submittedName>
        <fullName evidence="2">PE family protein</fullName>
    </submittedName>
</protein>
<gene>
    <name evidence="2" type="ORF">MB901379_02284</name>
</gene>